<evidence type="ECO:0000313" key="2">
    <source>
        <dbReference type="Proteomes" id="UP000805649"/>
    </source>
</evidence>
<evidence type="ECO:0000313" key="1">
    <source>
        <dbReference type="EMBL" id="KAL0929972.1"/>
    </source>
</evidence>
<gene>
    <name evidence="1" type="ORF">CTRU02_215181</name>
</gene>
<sequence length="526" mass="56759">MVAELWTRVVKNQISNLSTFAAQHKREEMAKAPSKKPDAGKKTSKNQTKEDPVHAAVEEIDPGHEYLEYLGWADVIEDDEEGWLDSWNSKGHLQTWLKTSLKNWRKTWLDGGKSPKEALEEPVTEHATAAETTEEQQDVSPSANEDASTPLPIAAGVPVAGSSRTQRPVPDIATYHPIKPPQMPTEPPLVTSGNTTVAHPASKSISETMRQPDALVYAPAETHQALGAPLSIMAEGFYANQPAFVPTSETVPSRSHPDSIFTVAQTQPASATFTPACTSPQPSPGSPLVPAGNTAVVARPDPIVTAKLTRLPDVVTLTPALVSQTATRQLPVTEGNITVPKTGLDSVLETLPLPIVVKSVSSEVAKAQPARLQHMQIQSQMLVSVGQSGRKPIDTTGTRDGQSAPQSEVASDPGHRLREGLAYSAVKMCYGIADSDLDHGVGQAQDSRALADSGREERVPSLSGARRQMFFKWYKDVYRTIKSPQQLKRILLTVKMPGTHVHTEFASGISYKVAITTAPPNRGFKT</sequence>
<proteinExistence type="predicted"/>
<name>A0ACC3YDS5_COLTU</name>
<organism evidence="1 2">
    <name type="scientific">Colletotrichum truncatum</name>
    <name type="common">Anthracnose fungus</name>
    <name type="synonym">Colletotrichum capsici</name>
    <dbReference type="NCBI Taxonomy" id="5467"/>
    <lineage>
        <taxon>Eukaryota</taxon>
        <taxon>Fungi</taxon>
        <taxon>Dikarya</taxon>
        <taxon>Ascomycota</taxon>
        <taxon>Pezizomycotina</taxon>
        <taxon>Sordariomycetes</taxon>
        <taxon>Hypocreomycetidae</taxon>
        <taxon>Glomerellales</taxon>
        <taxon>Glomerellaceae</taxon>
        <taxon>Colletotrichum</taxon>
        <taxon>Colletotrichum truncatum species complex</taxon>
    </lineage>
</organism>
<protein>
    <submittedName>
        <fullName evidence="1">Uncharacterized protein</fullName>
    </submittedName>
</protein>
<comment type="caution">
    <text evidence="1">The sequence shown here is derived from an EMBL/GenBank/DDBJ whole genome shotgun (WGS) entry which is preliminary data.</text>
</comment>
<reference evidence="1 2" key="1">
    <citation type="journal article" date="2020" name="Phytopathology">
        <title>Genome Sequence Resources of Colletotrichum truncatum, C. plurivorum, C. musicola, and C. sojae: Four Species Pathogenic to Soybean (Glycine max).</title>
        <authorList>
            <person name="Rogerio F."/>
            <person name="Boufleur T.R."/>
            <person name="Ciampi-Guillardi M."/>
            <person name="Sukno S.A."/>
            <person name="Thon M.R."/>
            <person name="Massola Junior N.S."/>
            <person name="Baroncelli R."/>
        </authorList>
    </citation>
    <scope>NUCLEOTIDE SEQUENCE [LARGE SCALE GENOMIC DNA]</scope>
    <source>
        <strain evidence="1 2">CMES1059</strain>
    </source>
</reference>
<accession>A0ACC3YDS5</accession>
<dbReference type="EMBL" id="VUJX02000013">
    <property type="protein sequence ID" value="KAL0929972.1"/>
    <property type="molecule type" value="Genomic_DNA"/>
</dbReference>
<keyword evidence="2" id="KW-1185">Reference proteome</keyword>
<dbReference type="Proteomes" id="UP000805649">
    <property type="component" value="Unassembled WGS sequence"/>
</dbReference>